<organism evidence="8 9">
    <name type="scientific">Intestinibacter bartlettii</name>
    <dbReference type="NCBI Taxonomy" id="261299"/>
    <lineage>
        <taxon>Bacteria</taxon>
        <taxon>Bacillati</taxon>
        <taxon>Bacillota</taxon>
        <taxon>Clostridia</taxon>
        <taxon>Peptostreptococcales</taxon>
        <taxon>Peptostreptococcaceae</taxon>
        <taxon>Intestinibacter</taxon>
    </lineage>
</organism>
<evidence type="ECO:0000256" key="5">
    <source>
        <dbReference type="ARBA" id="ARBA00022989"/>
    </source>
</evidence>
<comment type="caution">
    <text evidence="8">The sequence shown here is derived from an EMBL/GenBank/DDBJ whole genome shotgun (WGS) entry which is preliminary data.</text>
</comment>
<dbReference type="PANTHER" id="PTHR30589">
    <property type="entry name" value="PROLIPOPROTEIN DIACYLGLYCERYL TRANSFERASE"/>
    <property type="match status" value="1"/>
</dbReference>
<keyword evidence="5 7" id="KW-1133">Transmembrane helix</keyword>
<evidence type="ECO:0000256" key="3">
    <source>
        <dbReference type="ARBA" id="ARBA00022679"/>
    </source>
</evidence>
<feature type="binding site" evidence="7">
    <location>
        <position position="130"/>
    </location>
    <ligand>
        <name>a 1,2-diacyl-sn-glycero-3-phospho-(1'-sn-glycerol)</name>
        <dbReference type="ChEBI" id="CHEBI:64716"/>
    </ligand>
</feature>
<dbReference type="Proteomes" id="UP001196301">
    <property type="component" value="Unassembled WGS sequence"/>
</dbReference>
<dbReference type="Pfam" id="PF01790">
    <property type="entry name" value="LGT"/>
    <property type="match status" value="1"/>
</dbReference>
<proteinExistence type="inferred from homology"/>
<evidence type="ECO:0000256" key="4">
    <source>
        <dbReference type="ARBA" id="ARBA00022692"/>
    </source>
</evidence>
<dbReference type="GO" id="GO:0016740">
    <property type="term" value="F:transferase activity"/>
    <property type="evidence" value="ECO:0007669"/>
    <property type="project" value="UniProtKB-KW"/>
</dbReference>
<dbReference type="PANTHER" id="PTHR30589:SF0">
    <property type="entry name" value="PHOSPHATIDYLGLYCEROL--PROLIPOPROTEIN DIACYLGLYCERYL TRANSFERASE"/>
    <property type="match status" value="1"/>
</dbReference>
<keyword evidence="3 7" id="KW-0808">Transferase</keyword>
<feature type="transmembrane region" description="Helical" evidence="7">
    <location>
        <begin position="13"/>
        <end position="33"/>
    </location>
</feature>
<feature type="transmembrane region" description="Helical" evidence="7">
    <location>
        <begin position="45"/>
        <end position="67"/>
    </location>
</feature>
<feature type="transmembrane region" description="Helical" evidence="7">
    <location>
        <begin position="87"/>
        <end position="104"/>
    </location>
</feature>
<comment type="catalytic activity">
    <reaction evidence="7">
        <text>L-cysteinyl-[prolipoprotein] + a 1,2-diacyl-sn-glycero-3-phospho-(1'-sn-glycerol) = an S-1,2-diacyl-sn-glyceryl-L-cysteinyl-[prolipoprotein] + sn-glycerol 1-phosphate + H(+)</text>
        <dbReference type="Rhea" id="RHEA:56712"/>
        <dbReference type="Rhea" id="RHEA-COMP:14679"/>
        <dbReference type="Rhea" id="RHEA-COMP:14680"/>
        <dbReference type="ChEBI" id="CHEBI:15378"/>
        <dbReference type="ChEBI" id="CHEBI:29950"/>
        <dbReference type="ChEBI" id="CHEBI:57685"/>
        <dbReference type="ChEBI" id="CHEBI:64716"/>
        <dbReference type="ChEBI" id="CHEBI:140658"/>
        <dbReference type="EC" id="2.5.1.145"/>
    </reaction>
</comment>
<name>A0ABS6DVM4_9FIRM</name>
<accession>A0ABS6DVM4</accession>
<evidence type="ECO:0000256" key="7">
    <source>
        <dbReference type="HAMAP-Rule" id="MF_01147"/>
    </source>
</evidence>
<keyword evidence="2 7" id="KW-1003">Cell membrane</keyword>
<dbReference type="EMBL" id="JAHLOQ010000010">
    <property type="protein sequence ID" value="MBU5335876.1"/>
    <property type="molecule type" value="Genomic_DNA"/>
</dbReference>
<keyword evidence="4 7" id="KW-0812">Transmembrane</keyword>
<dbReference type="InterPro" id="IPR001640">
    <property type="entry name" value="Lgt"/>
</dbReference>
<evidence type="ECO:0000313" key="9">
    <source>
        <dbReference type="Proteomes" id="UP001196301"/>
    </source>
</evidence>
<keyword evidence="6 7" id="KW-0472">Membrane</keyword>
<feature type="transmembrane region" description="Helical" evidence="7">
    <location>
        <begin position="189"/>
        <end position="206"/>
    </location>
</feature>
<dbReference type="NCBIfam" id="TIGR00544">
    <property type="entry name" value="lgt"/>
    <property type="match status" value="1"/>
</dbReference>
<keyword evidence="9" id="KW-1185">Reference proteome</keyword>
<comment type="similarity">
    <text evidence="1 7">Belongs to the Lgt family.</text>
</comment>
<dbReference type="EC" id="2.5.1.145" evidence="7"/>
<protein>
    <recommendedName>
        <fullName evidence="7">Phosphatidylglycerol--prolipoprotein diacylglyceryl transferase</fullName>
        <ecNumber evidence="7">2.5.1.145</ecNumber>
    </recommendedName>
</protein>
<evidence type="ECO:0000256" key="6">
    <source>
        <dbReference type="ARBA" id="ARBA00023136"/>
    </source>
</evidence>
<evidence type="ECO:0000256" key="2">
    <source>
        <dbReference type="ARBA" id="ARBA00022475"/>
    </source>
</evidence>
<dbReference type="PROSITE" id="PS01311">
    <property type="entry name" value="LGT"/>
    <property type="match status" value="1"/>
</dbReference>
<dbReference type="RefSeq" id="WP_216569012.1">
    <property type="nucleotide sequence ID" value="NZ_JAHLOQ010000010.1"/>
</dbReference>
<feature type="transmembrane region" description="Helical" evidence="7">
    <location>
        <begin position="218"/>
        <end position="237"/>
    </location>
</feature>
<comment type="pathway">
    <text evidence="7">Protein modification; lipoprotein biosynthesis (diacylglyceryl transfer).</text>
</comment>
<dbReference type="HAMAP" id="MF_01147">
    <property type="entry name" value="Lgt"/>
    <property type="match status" value="1"/>
</dbReference>
<evidence type="ECO:0000313" key="8">
    <source>
        <dbReference type="EMBL" id="MBU5335876.1"/>
    </source>
</evidence>
<reference evidence="8 9" key="1">
    <citation type="submission" date="2021-06" db="EMBL/GenBank/DDBJ databases">
        <authorList>
            <person name="Sun Q."/>
            <person name="Li D."/>
        </authorList>
    </citation>
    <scope>NUCLEOTIDE SEQUENCE [LARGE SCALE GENOMIC DNA]</scope>
    <source>
        <strain evidence="8 9">N19</strain>
    </source>
</reference>
<sequence>MDRVAFTLFGVDIMWYGILMATGMVVAVCIALREAKRLGIKEDDILNLAMIAIPCGIIGARAYYVIFNWSYYAGNISEILNFRGGGLAIHGALLGGVLAGFIYAKVKKLDFFKLADCVVIGIPLAQAIGRWGNYLNKEAHGGPTNLPWGIMVDGVKVHPTFLYESIWDLGVFIFLMLLRKKQKYEGQILVYYITLYSIGRFFIEGLRTDSLMLGPLRMAQVISLIFIIIGVILNYVLSKKQKR</sequence>
<evidence type="ECO:0000256" key="1">
    <source>
        <dbReference type="ARBA" id="ARBA00007150"/>
    </source>
</evidence>
<comment type="subcellular location">
    <subcellularLocation>
        <location evidence="7">Cell membrane</location>
        <topology evidence="7">Multi-pass membrane protein</topology>
    </subcellularLocation>
</comment>
<gene>
    <name evidence="7 8" type="primary">lgt</name>
    <name evidence="8" type="ORF">KQI20_05435</name>
</gene>
<comment type="function">
    <text evidence="7">Catalyzes the transfer of the diacylglyceryl group from phosphatidylglycerol to the sulfhydryl group of the N-terminal cysteine of a prolipoprotein, the first step in the formation of mature lipoproteins.</text>
</comment>